<feature type="region of interest" description="Disordered" evidence="1">
    <location>
        <begin position="1"/>
        <end position="27"/>
    </location>
</feature>
<sequence>MASVSTRSMPMASRKALSWLTTSSAPG</sequence>
<name>A3VGZ1_9RHOB</name>
<reference evidence="2 3" key="1">
    <citation type="journal article" date="2010" name="J. Bacteriol.">
        <title>Genome sequences of Pelagibaca bermudensis HTCC2601T and Maritimibacter alkaliphilus HTCC2654T, the type strains of two marine Roseobacter genera.</title>
        <authorList>
            <person name="Thrash J.C."/>
            <person name="Cho J.C."/>
            <person name="Ferriera S."/>
            <person name="Johnson J."/>
            <person name="Vergin K.L."/>
            <person name="Giovannoni S.J."/>
        </authorList>
    </citation>
    <scope>NUCLEOTIDE SEQUENCE [LARGE SCALE GENOMIC DNA]</scope>
    <source>
        <strain evidence="2 3">HTCC2654</strain>
    </source>
</reference>
<evidence type="ECO:0000313" key="2">
    <source>
        <dbReference type="EMBL" id="EAQ12546.1"/>
    </source>
</evidence>
<evidence type="ECO:0000256" key="1">
    <source>
        <dbReference type="SAM" id="MobiDB-lite"/>
    </source>
</evidence>
<accession>A3VGZ1</accession>
<gene>
    <name evidence="2" type="ORF">RB2654_14710</name>
</gene>
<keyword evidence="3" id="KW-1185">Reference proteome</keyword>
<dbReference type="EMBL" id="AAMT01000008">
    <property type="protein sequence ID" value="EAQ12546.1"/>
    <property type="molecule type" value="Genomic_DNA"/>
</dbReference>
<proteinExistence type="predicted"/>
<organism evidence="2 3">
    <name type="scientific">Maritimibacter alkaliphilus HTCC2654</name>
    <dbReference type="NCBI Taxonomy" id="314271"/>
    <lineage>
        <taxon>Bacteria</taxon>
        <taxon>Pseudomonadati</taxon>
        <taxon>Pseudomonadota</taxon>
        <taxon>Alphaproteobacteria</taxon>
        <taxon>Rhodobacterales</taxon>
        <taxon>Roseobacteraceae</taxon>
        <taxon>Maritimibacter</taxon>
    </lineage>
</organism>
<dbReference type="HOGENOM" id="CLU_3414806_0_0_5"/>
<comment type="caution">
    <text evidence="2">The sequence shown here is derived from an EMBL/GenBank/DDBJ whole genome shotgun (WGS) entry which is preliminary data.</text>
</comment>
<dbReference type="Proteomes" id="UP000002931">
    <property type="component" value="Unassembled WGS sequence"/>
</dbReference>
<protein>
    <submittedName>
        <fullName evidence="2">Uncharacterized protein</fullName>
    </submittedName>
</protein>
<evidence type="ECO:0000313" key="3">
    <source>
        <dbReference type="Proteomes" id="UP000002931"/>
    </source>
</evidence>
<dbReference type="AlphaFoldDB" id="A3VGZ1"/>